<evidence type="ECO:0000313" key="3">
    <source>
        <dbReference type="Proteomes" id="UP000601522"/>
    </source>
</evidence>
<dbReference type="Proteomes" id="UP000601522">
    <property type="component" value="Unassembled WGS sequence"/>
</dbReference>
<evidence type="ECO:0000313" key="2">
    <source>
        <dbReference type="EMBL" id="MBC8590952.1"/>
    </source>
</evidence>
<dbReference type="Pfam" id="PF20097">
    <property type="entry name" value="DUF6487"/>
    <property type="match status" value="1"/>
</dbReference>
<keyword evidence="3" id="KW-1185">Reference proteome</keyword>
<name>A0A926IHR3_9FIRM</name>
<feature type="domain" description="DUF6487" evidence="1">
    <location>
        <begin position="3"/>
        <end position="58"/>
    </location>
</feature>
<dbReference type="RefSeq" id="WP_249323791.1">
    <property type="nucleotide sequence ID" value="NZ_JACRTK010000003.1"/>
</dbReference>
<accession>A0A926IHR3</accession>
<evidence type="ECO:0000259" key="1">
    <source>
        <dbReference type="Pfam" id="PF20097"/>
    </source>
</evidence>
<gene>
    <name evidence="2" type="ORF">H8689_07480</name>
</gene>
<sequence length="66" mass="7572">MVCPYCGKEMEKGIIHGDRYKLKWISDKKDKGPLLQMFTKGIDLDKDGSGIEAYYCEIDEIVLIKT</sequence>
<reference evidence="2 3" key="1">
    <citation type="submission" date="2020-08" db="EMBL/GenBank/DDBJ databases">
        <title>Genome public.</title>
        <authorList>
            <person name="Liu C."/>
            <person name="Sun Q."/>
        </authorList>
    </citation>
    <scope>NUCLEOTIDE SEQUENCE [LARGE SCALE GENOMIC DNA]</scope>
    <source>
        <strain evidence="2 3">NSJ-26</strain>
    </source>
</reference>
<organism evidence="2 3">
    <name type="scientific">Wansuia hejianensis</name>
    <dbReference type="NCBI Taxonomy" id="2763667"/>
    <lineage>
        <taxon>Bacteria</taxon>
        <taxon>Bacillati</taxon>
        <taxon>Bacillota</taxon>
        <taxon>Clostridia</taxon>
        <taxon>Lachnospirales</taxon>
        <taxon>Lachnospiraceae</taxon>
        <taxon>Wansuia</taxon>
    </lineage>
</organism>
<protein>
    <recommendedName>
        <fullName evidence="1">DUF6487 domain-containing protein</fullName>
    </recommendedName>
</protein>
<dbReference type="AlphaFoldDB" id="A0A926IHR3"/>
<proteinExistence type="predicted"/>
<dbReference type="InterPro" id="IPR045504">
    <property type="entry name" value="DUF6487"/>
</dbReference>
<comment type="caution">
    <text evidence="2">The sequence shown here is derived from an EMBL/GenBank/DDBJ whole genome shotgun (WGS) entry which is preliminary data.</text>
</comment>
<dbReference type="EMBL" id="JACRTK010000003">
    <property type="protein sequence ID" value="MBC8590952.1"/>
    <property type="molecule type" value="Genomic_DNA"/>
</dbReference>